<dbReference type="Proteomes" id="UP000231057">
    <property type="component" value="Chromosome"/>
</dbReference>
<accession>A0A2D2Q1V9</accession>
<keyword evidence="3" id="KW-1003">Cell membrane</keyword>
<evidence type="ECO:0000256" key="7">
    <source>
        <dbReference type="SAM" id="Phobius"/>
    </source>
</evidence>
<dbReference type="AlphaFoldDB" id="A0A2D2Q1V9"/>
<dbReference type="InterPro" id="IPR051125">
    <property type="entry name" value="ABC-4/HrtB_transporter"/>
</dbReference>
<evidence type="ECO:0000256" key="5">
    <source>
        <dbReference type="ARBA" id="ARBA00022989"/>
    </source>
</evidence>
<dbReference type="RefSeq" id="WP_099798815.1">
    <property type="nucleotide sequence ID" value="NZ_CP018092.1"/>
</dbReference>
<reference evidence="11" key="2">
    <citation type="journal article" date="2022" name="Front. Microbiol.">
        <title>Comparative Genomic Analysis Revealed Distinct Molecular Components and Organization of CO2-Concentrating Mechanism in Thermophilic Cyanobacteria.</title>
        <authorList>
            <person name="Tang J."/>
            <person name="Zhou H."/>
            <person name="Yao D."/>
            <person name="Riaz S."/>
            <person name="You D."/>
            <person name="Klepacz-Smolka A."/>
            <person name="Daroch M."/>
        </authorList>
    </citation>
    <scope>NUCLEOTIDE SEQUENCE [LARGE SCALE GENOMIC DNA]</scope>
    <source>
        <strain evidence="11">PCC 6715</strain>
    </source>
</reference>
<comment type="subcellular location">
    <subcellularLocation>
        <location evidence="1">Cell membrane</location>
        <topology evidence="1">Multi-pass membrane protein</topology>
    </subcellularLocation>
</comment>
<evidence type="ECO:0000259" key="8">
    <source>
        <dbReference type="Pfam" id="PF02687"/>
    </source>
</evidence>
<gene>
    <name evidence="10" type="ORF">BRW62_06545</name>
</gene>
<feature type="domain" description="MacB-like periplasmic core" evidence="9">
    <location>
        <begin position="20"/>
        <end position="232"/>
    </location>
</feature>
<evidence type="ECO:0000259" key="9">
    <source>
        <dbReference type="Pfam" id="PF12704"/>
    </source>
</evidence>
<dbReference type="GO" id="GO:0005886">
    <property type="term" value="C:plasma membrane"/>
    <property type="evidence" value="ECO:0007669"/>
    <property type="project" value="UniProtKB-SubCell"/>
</dbReference>
<dbReference type="OrthoDB" id="180999at2"/>
<dbReference type="NCBIfam" id="TIGR01185">
    <property type="entry name" value="devC"/>
    <property type="match status" value="1"/>
</dbReference>
<dbReference type="PIRSF" id="PIRSF031773">
    <property type="entry name" value="DevC"/>
    <property type="match status" value="1"/>
</dbReference>
<keyword evidence="2" id="KW-0813">Transport</keyword>
<feature type="transmembrane region" description="Helical" evidence="7">
    <location>
        <begin position="261"/>
        <end position="284"/>
    </location>
</feature>
<feature type="transmembrane region" description="Helical" evidence="7">
    <location>
        <begin position="317"/>
        <end position="341"/>
    </location>
</feature>
<evidence type="ECO:0000256" key="6">
    <source>
        <dbReference type="ARBA" id="ARBA00023136"/>
    </source>
</evidence>
<evidence type="ECO:0000256" key="3">
    <source>
        <dbReference type="ARBA" id="ARBA00022475"/>
    </source>
</evidence>
<proteinExistence type="predicted"/>
<keyword evidence="4 7" id="KW-0812">Transmembrane</keyword>
<evidence type="ECO:0000313" key="11">
    <source>
        <dbReference type="Proteomes" id="UP000231057"/>
    </source>
</evidence>
<dbReference type="InterPro" id="IPR025857">
    <property type="entry name" value="MacB_PCD"/>
</dbReference>
<dbReference type="Pfam" id="PF02687">
    <property type="entry name" value="FtsX"/>
    <property type="match status" value="1"/>
</dbReference>
<dbReference type="Pfam" id="PF12704">
    <property type="entry name" value="MacB_PCD"/>
    <property type="match status" value="1"/>
</dbReference>
<feature type="transmembrane region" description="Helical" evidence="7">
    <location>
        <begin position="353"/>
        <end position="372"/>
    </location>
</feature>
<feature type="transmembrane region" description="Helical" evidence="7">
    <location>
        <begin position="17"/>
        <end position="39"/>
    </location>
</feature>
<dbReference type="KEGG" id="slw:BRW62_06545"/>
<organism evidence="10 11">
    <name type="scientific">Parathermosynechococcus lividus PCC 6715</name>
    <dbReference type="NCBI Taxonomy" id="1917166"/>
    <lineage>
        <taxon>Bacteria</taxon>
        <taxon>Bacillati</taxon>
        <taxon>Cyanobacteriota</taxon>
        <taxon>Cyanophyceae</taxon>
        <taxon>Acaryochloridales</taxon>
        <taxon>Thermosynechococcaceae</taxon>
        <taxon>Parathermosynechococcus</taxon>
    </lineage>
</organism>
<dbReference type="EMBL" id="CP018092">
    <property type="protein sequence ID" value="ATS18468.1"/>
    <property type="molecule type" value="Genomic_DNA"/>
</dbReference>
<dbReference type="PANTHER" id="PTHR43738:SF1">
    <property type="entry name" value="HEMIN TRANSPORT SYSTEM PERMEASE PROTEIN HRTB-RELATED"/>
    <property type="match status" value="1"/>
</dbReference>
<dbReference type="PANTHER" id="PTHR43738">
    <property type="entry name" value="ABC TRANSPORTER, MEMBRANE PROTEIN"/>
    <property type="match status" value="1"/>
</dbReference>
<evidence type="ECO:0000256" key="1">
    <source>
        <dbReference type="ARBA" id="ARBA00004651"/>
    </source>
</evidence>
<name>A0A2D2Q1V9_PARLV</name>
<protein>
    <submittedName>
        <fullName evidence="10">ABC transporter</fullName>
    </submittedName>
</protein>
<feature type="domain" description="ABC3 transporter permease C-terminal" evidence="8">
    <location>
        <begin position="269"/>
        <end position="375"/>
    </location>
</feature>
<dbReference type="InterPro" id="IPR003838">
    <property type="entry name" value="ABC3_permease_C"/>
</dbReference>
<keyword evidence="6 7" id="KW-0472">Membrane</keyword>
<evidence type="ECO:0000256" key="4">
    <source>
        <dbReference type="ARBA" id="ARBA00022692"/>
    </source>
</evidence>
<keyword evidence="5 7" id="KW-1133">Transmembrane helix</keyword>
<sequence length="384" mass="42371">MIFAIPLAWLQLIRERIRLLVAIAGIAFAVVLMLMQFGFRDALFKAAVRFHESLNTDIVLISPQSTALIAMKSFPRRRLFQAAGFDGVESISPLYLSFGLWRNPINKSTRQLMVIGVDPMAMALQVSDTPGWQNALKLSDHVLFDAQSRAEFGPIPELYRTGEPVTTEVSGRRIQVAGLFTMGANFGADGNLLTSDLNFLRMFPDRNPGLIDVGLVRVKPGVDAKALAKRIGATLGNDVLVMTRNDFAEFERSYWEKSTSIGFIFSLGALMGFIVGSVIVYQILYTDVTDHLAEYATLKAMGYRDIFFYGVVMQESLILSCLGFLPGFVVSFALYTVIANATSLPVWMTLERATLVFTLTVTMCTLAGAIAMRRVQAADPADIF</sequence>
<keyword evidence="11" id="KW-1185">Reference proteome</keyword>
<dbReference type="InterPro" id="IPR005891">
    <property type="entry name" value="DevC"/>
</dbReference>
<evidence type="ECO:0000313" key="10">
    <source>
        <dbReference type="EMBL" id="ATS18468.1"/>
    </source>
</evidence>
<evidence type="ECO:0000256" key="2">
    <source>
        <dbReference type="ARBA" id="ARBA00022448"/>
    </source>
</evidence>
<reference evidence="10 11" key="1">
    <citation type="submission" date="2016-11" db="EMBL/GenBank/DDBJ databases">
        <title>Complete genome sequence of thermophilic cyanobacteria strain Synechococcus sp. PCC6715.</title>
        <authorList>
            <person name="Tang J."/>
            <person name="Daroch M."/>
            <person name="Liang Y."/>
            <person name="Jiang D."/>
            <person name="Shah M."/>
        </authorList>
    </citation>
    <scope>NUCLEOTIDE SEQUENCE [LARGE SCALE GENOMIC DNA]</scope>
    <source>
        <strain evidence="10 11">PCC 6715</strain>
    </source>
</reference>